<accession>A0ACA9MP19</accession>
<dbReference type="EMBL" id="CAJVPM010013572">
    <property type="protein sequence ID" value="CAG8595724.1"/>
    <property type="molecule type" value="Genomic_DNA"/>
</dbReference>
<reference evidence="1" key="1">
    <citation type="submission" date="2021-06" db="EMBL/GenBank/DDBJ databases">
        <authorList>
            <person name="Kallberg Y."/>
            <person name="Tangrot J."/>
            <person name="Rosling A."/>
        </authorList>
    </citation>
    <scope>NUCLEOTIDE SEQUENCE</scope>
    <source>
        <strain evidence="1">AU212A</strain>
    </source>
</reference>
<evidence type="ECO:0000313" key="2">
    <source>
        <dbReference type="Proteomes" id="UP000789860"/>
    </source>
</evidence>
<dbReference type="Proteomes" id="UP000789860">
    <property type="component" value="Unassembled WGS sequence"/>
</dbReference>
<evidence type="ECO:0000313" key="1">
    <source>
        <dbReference type="EMBL" id="CAG8595724.1"/>
    </source>
</evidence>
<sequence>DFSYSDIHETQWITNIEESQHYEDLINVVDESPFLNVLEDMFDQLVTYDEKSQTADVEELPHLDELLEVERNSNDENIEDSGPLYPIVLGIDFSNWKEEAHIIEGHNKGHHTGNCKFHVNIYRRKNNNLIYITKVDSEHNHKLVENIDMVASHYCKLSPEICNKCKNPTKYIHPRNIYNIVQAIRHEKRVTSDADNYLVCLCWMRPSQQQLWARFFDVVLIDTTAKINKYSMILCVVILIDNHNQSHLVATALLSDETKDTFSWLFESFKKVTSGLVLSLLYTDADLAMIAAAKRVQSTQHVEAYNSIIKSNVNRTLSLLELDHTIERLLVKENQFVNLNDAISKFSMSQEEGYHNWYFKKIDEVCQRFLTPAILKLQQNEMNRSAHYQCNMISLNEETIQQVSIKCLNIVDSTFTKSIRGQHVFTQEIHHEFILKQQWGKGFRIMKKALNLAISTGRAEELYEMHSRLVSEMENEIEINEG</sequence>
<keyword evidence="2" id="KW-1185">Reference proteome</keyword>
<name>A0ACA9MP19_9GLOM</name>
<organism evidence="1 2">
    <name type="scientific">Scutellospora calospora</name>
    <dbReference type="NCBI Taxonomy" id="85575"/>
    <lineage>
        <taxon>Eukaryota</taxon>
        <taxon>Fungi</taxon>
        <taxon>Fungi incertae sedis</taxon>
        <taxon>Mucoromycota</taxon>
        <taxon>Glomeromycotina</taxon>
        <taxon>Glomeromycetes</taxon>
        <taxon>Diversisporales</taxon>
        <taxon>Gigasporaceae</taxon>
        <taxon>Scutellospora</taxon>
    </lineage>
</organism>
<protein>
    <submittedName>
        <fullName evidence="1">5353_t:CDS:1</fullName>
    </submittedName>
</protein>
<comment type="caution">
    <text evidence="1">The sequence shown here is derived from an EMBL/GenBank/DDBJ whole genome shotgun (WGS) entry which is preliminary data.</text>
</comment>
<feature type="non-terminal residue" evidence="1">
    <location>
        <position position="1"/>
    </location>
</feature>
<proteinExistence type="predicted"/>
<gene>
    <name evidence="1" type="ORF">SCALOS_LOCUS6746</name>
</gene>